<feature type="transmembrane region" description="Helical" evidence="1">
    <location>
        <begin position="75"/>
        <end position="94"/>
    </location>
</feature>
<gene>
    <name evidence="2" type="ORF">ACFQ3W_02500</name>
</gene>
<proteinExistence type="predicted"/>
<evidence type="ECO:0000313" key="2">
    <source>
        <dbReference type="EMBL" id="MFD1175182.1"/>
    </source>
</evidence>
<protein>
    <submittedName>
        <fullName evidence="2">YxlC family protein</fullName>
    </submittedName>
</protein>
<evidence type="ECO:0000313" key="3">
    <source>
        <dbReference type="Proteomes" id="UP001597262"/>
    </source>
</evidence>
<evidence type="ECO:0000256" key="1">
    <source>
        <dbReference type="SAM" id="Phobius"/>
    </source>
</evidence>
<dbReference type="Pfam" id="PF17280">
    <property type="entry name" value="DUF5345"/>
    <property type="match status" value="1"/>
</dbReference>
<feature type="transmembrane region" description="Helical" evidence="1">
    <location>
        <begin position="52"/>
        <end position="69"/>
    </location>
</feature>
<reference evidence="3" key="1">
    <citation type="journal article" date="2019" name="Int. J. Syst. Evol. Microbiol.">
        <title>The Global Catalogue of Microorganisms (GCM) 10K type strain sequencing project: providing services to taxonomists for standard genome sequencing and annotation.</title>
        <authorList>
            <consortium name="The Broad Institute Genomics Platform"/>
            <consortium name="The Broad Institute Genome Sequencing Center for Infectious Disease"/>
            <person name="Wu L."/>
            <person name="Ma J."/>
        </authorList>
    </citation>
    <scope>NUCLEOTIDE SEQUENCE [LARGE SCALE GENOMIC DNA]</scope>
    <source>
        <strain evidence="3">CCUG 59189</strain>
    </source>
</reference>
<name>A0ABW3RSI8_9BACL</name>
<dbReference type="RefSeq" id="WP_379316245.1">
    <property type="nucleotide sequence ID" value="NZ_JBHTLM010000001.1"/>
</dbReference>
<dbReference type="EMBL" id="JBHTLM010000001">
    <property type="protein sequence ID" value="MFD1175182.1"/>
    <property type="molecule type" value="Genomic_DNA"/>
</dbReference>
<dbReference type="InterPro" id="IPR035238">
    <property type="entry name" value="DUF5345"/>
</dbReference>
<keyword evidence="1" id="KW-1133">Transmembrane helix</keyword>
<keyword evidence="1" id="KW-0472">Membrane</keyword>
<sequence length="108" mass="12715">MKHNEREWESLLINDLQRLEVLHETKVPSKEELMLKVQQMKLERQKALKRELIIFAFTAVMILACYGAIVLSLKIAFYWIQGIALILTPSLLLVMRKRRKFMDGVSEE</sequence>
<organism evidence="2 3">
    <name type="scientific">Paenibacillus puldeungensis</name>
    <dbReference type="NCBI Taxonomy" id="696536"/>
    <lineage>
        <taxon>Bacteria</taxon>
        <taxon>Bacillati</taxon>
        <taxon>Bacillota</taxon>
        <taxon>Bacilli</taxon>
        <taxon>Bacillales</taxon>
        <taxon>Paenibacillaceae</taxon>
        <taxon>Paenibacillus</taxon>
    </lineage>
</organism>
<dbReference type="Proteomes" id="UP001597262">
    <property type="component" value="Unassembled WGS sequence"/>
</dbReference>
<keyword evidence="1" id="KW-0812">Transmembrane</keyword>
<keyword evidence="3" id="KW-1185">Reference proteome</keyword>
<accession>A0ABW3RSI8</accession>
<comment type="caution">
    <text evidence="2">The sequence shown here is derived from an EMBL/GenBank/DDBJ whole genome shotgun (WGS) entry which is preliminary data.</text>
</comment>